<dbReference type="Gene3D" id="1.50.10.10">
    <property type="match status" value="1"/>
</dbReference>
<dbReference type="PANTHER" id="PTHR11051:SF8">
    <property type="entry name" value="PROTEIN-GLUCOSYLGALACTOSYLHYDROXYLYSINE GLUCOSIDASE"/>
    <property type="match status" value="1"/>
</dbReference>
<accession>A0A2S1R4D6</accession>
<organism evidence="10 11">
    <name type="scientific">Dietzia lutea</name>
    <dbReference type="NCBI Taxonomy" id="546160"/>
    <lineage>
        <taxon>Bacteria</taxon>
        <taxon>Bacillati</taxon>
        <taxon>Actinomycetota</taxon>
        <taxon>Actinomycetes</taxon>
        <taxon>Mycobacteriales</taxon>
        <taxon>Dietziaceae</taxon>
        <taxon>Dietzia</taxon>
    </lineage>
</organism>
<dbReference type="FunFam" id="1.50.10.10:FF:000053">
    <property type="entry name" value="Putative glycosyl hydrolase"/>
    <property type="match status" value="1"/>
</dbReference>
<evidence type="ECO:0000313" key="10">
    <source>
        <dbReference type="EMBL" id="AWH91158.1"/>
    </source>
</evidence>
<dbReference type="InterPro" id="IPR011013">
    <property type="entry name" value="Gal_mutarotase_sf_dom"/>
</dbReference>
<feature type="binding site" evidence="6">
    <location>
        <begin position="373"/>
        <end position="374"/>
    </location>
    <ligand>
        <name>substrate</name>
    </ligand>
</feature>
<evidence type="ECO:0000259" key="7">
    <source>
        <dbReference type="Pfam" id="PF03632"/>
    </source>
</evidence>
<gene>
    <name evidence="10" type="ORF">A6035_02110</name>
</gene>
<dbReference type="AlphaFoldDB" id="A0A2S1R4D6"/>
<dbReference type="GO" id="GO:0004553">
    <property type="term" value="F:hydrolase activity, hydrolyzing O-glycosyl compounds"/>
    <property type="evidence" value="ECO:0007669"/>
    <property type="project" value="TreeGrafter"/>
</dbReference>
<dbReference type="InterPro" id="IPR005196">
    <property type="entry name" value="Glyco_hydro_65_N"/>
</dbReference>
<feature type="active site" description="Proton donor" evidence="5">
    <location>
        <position position="512"/>
    </location>
</feature>
<dbReference type="Pfam" id="PF03636">
    <property type="entry name" value="Glyco_hydro_65N"/>
    <property type="match status" value="1"/>
</dbReference>
<evidence type="ECO:0000259" key="8">
    <source>
        <dbReference type="Pfam" id="PF03633"/>
    </source>
</evidence>
<keyword evidence="4" id="KW-0326">Glycosidase</keyword>
<evidence type="ECO:0000259" key="9">
    <source>
        <dbReference type="Pfam" id="PF03636"/>
    </source>
</evidence>
<evidence type="ECO:0000256" key="2">
    <source>
        <dbReference type="ARBA" id="ARBA00022676"/>
    </source>
</evidence>
<keyword evidence="2" id="KW-0328">Glycosyltransferase</keyword>
<dbReference type="PIRSF" id="PIRSF036289">
    <property type="entry name" value="Glycosyl_hydrolase_malt_phosph"/>
    <property type="match status" value="1"/>
</dbReference>
<dbReference type="Gene3D" id="2.60.420.10">
    <property type="entry name" value="Maltose phosphorylase, domain 3"/>
    <property type="match status" value="1"/>
</dbReference>
<proteinExistence type="inferred from homology"/>
<dbReference type="KEGG" id="dlu:A6035_02110"/>
<evidence type="ECO:0000313" key="11">
    <source>
        <dbReference type="Proteomes" id="UP000244928"/>
    </source>
</evidence>
<feature type="binding site" evidence="6">
    <location>
        <begin position="632"/>
        <end position="633"/>
    </location>
    <ligand>
        <name>substrate</name>
    </ligand>
</feature>
<keyword evidence="11" id="KW-1185">Reference proteome</keyword>
<dbReference type="GO" id="GO:0005975">
    <property type="term" value="P:carbohydrate metabolic process"/>
    <property type="evidence" value="ECO:0007669"/>
    <property type="project" value="InterPro"/>
</dbReference>
<dbReference type="InterPro" id="IPR017045">
    <property type="entry name" value="Malt_Pase/Glycosyl_Hdrlase"/>
</dbReference>
<dbReference type="Gene3D" id="2.70.98.40">
    <property type="entry name" value="Glycoside hydrolase, family 65, N-terminal domain"/>
    <property type="match status" value="1"/>
</dbReference>
<evidence type="ECO:0000256" key="4">
    <source>
        <dbReference type="ARBA" id="ARBA00023295"/>
    </source>
</evidence>
<dbReference type="GO" id="GO:0016757">
    <property type="term" value="F:glycosyltransferase activity"/>
    <property type="evidence" value="ECO:0007669"/>
    <property type="project" value="UniProtKB-KW"/>
</dbReference>
<reference evidence="10 11" key="1">
    <citation type="submission" date="2016-04" db="EMBL/GenBank/DDBJ databases">
        <title>Complete genome sequence of Dietzia lutea YIM 80766T, a strain isolated from desert soil in Egypt.</title>
        <authorList>
            <person name="Zhao J."/>
            <person name="Hu B."/>
            <person name="Geng S."/>
            <person name="Nie Y."/>
            <person name="Tang Y."/>
        </authorList>
    </citation>
    <scope>NUCLEOTIDE SEQUENCE [LARGE SCALE GENOMIC DNA]</scope>
    <source>
        <strain evidence="10 11">YIM 80766</strain>
    </source>
</reference>
<dbReference type="InterPro" id="IPR005194">
    <property type="entry name" value="Glyco_hydro_65_C"/>
</dbReference>
<dbReference type="InterPro" id="IPR005195">
    <property type="entry name" value="Glyco_hydro_65_M"/>
</dbReference>
<evidence type="ECO:0000256" key="6">
    <source>
        <dbReference type="PIRSR" id="PIRSR036289-51"/>
    </source>
</evidence>
<dbReference type="PANTHER" id="PTHR11051">
    <property type="entry name" value="GLYCOSYL HYDROLASE-RELATED"/>
    <property type="match status" value="1"/>
</dbReference>
<evidence type="ECO:0000256" key="3">
    <source>
        <dbReference type="ARBA" id="ARBA00022679"/>
    </source>
</evidence>
<dbReference type="SUPFAM" id="SSF74650">
    <property type="entry name" value="Galactose mutarotase-like"/>
    <property type="match status" value="1"/>
</dbReference>
<protein>
    <submittedName>
        <fullName evidence="10">Trehalose 6-phosphate phosphorylase</fullName>
    </submittedName>
</protein>
<evidence type="ECO:0000256" key="1">
    <source>
        <dbReference type="ARBA" id="ARBA00006768"/>
    </source>
</evidence>
<dbReference type="Pfam" id="PF03632">
    <property type="entry name" value="Glyco_hydro_65m"/>
    <property type="match status" value="1"/>
</dbReference>
<dbReference type="GO" id="GO:0030246">
    <property type="term" value="F:carbohydrate binding"/>
    <property type="evidence" value="ECO:0007669"/>
    <property type="project" value="InterPro"/>
</dbReference>
<feature type="domain" description="Glycoside hydrolase family 65 central catalytic" evidence="7">
    <location>
        <begin position="336"/>
        <end position="731"/>
    </location>
</feature>
<dbReference type="EMBL" id="CP015449">
    <property type="protein sequence ID" value="AWH91158.1"/>
    <property type="molecule type" value="Genomic_DNA"/>
</dbReference>
<evidence type="ECO:0000256" key="5">
    <source>
        <dbReference type="PIRSR" id="PIRSR036289-50"/>
    </source>
</evidence>
<feature type="domain" description="Glycoside hydrolase family 65 N-terminal" evidence="9">
    <location>
        <begin position="27"/>
        <end position="282"/>
    </location>
</feature>
<comment type="similarity">
    <text evidence="1">Belongs to the glycosyl hydrolase 65 family.</text>
</comment>
<dbReference type="Proteomes" id="UP000244928">
    <property type="component" value="Chromosome"/>
</dbReference>
<dbReference type="InterPro" id="IPR037018">
    <property type="entry name" value="GH65_N"/>
</dbReference>
<sequence length="817" mass="92132">MTISHTGPIDTASDTASDTDAAFTLAYDGVDPRDEGLRETLTSTGNGYMATRGTAEWEEADDVHYPGTYAHGLYNRATTLLGGVPVHNEDLVNLPNWLPLKLRIGGVEVLRLADVEILDYRHRLDLRAAVLTRHLRFRDREGRETELVSRRFTSMASMHHAYLEWTLTPLNWSGPAEVVSAIDGRVTNDGVPRYRDLEGVHLHPVGAEFPESEVMALKTRTRQSEVTVSVAARTRVLAVGRPVEVPRSDFRTPDHVQQTLHLDLERGVPVTVEKSVALFTSRDPATGDTLVRAHRSVARSRSFESALAHHRESWNRLWQACDVQVFGDDEAQHLLRVHISHILQTCSPNTADLDAGVPARGINGEAYRGHVFWDELFVLPFLTYRLPGVTRSLLMYRYRRLAEARAAARAAGRAGFMFPWQSGSLGTEETQEVHLNPMSGKWDVDLSHNQRHVSAAIFYNVWQYITTTEDTMFLESQGAELMLGIARFWSSVAHYSSDRERYEIHGVMGPDEYHEKYPGAAEGGLRNNAYTNVFVAWICDIAAHLLDLLPAPRADAVRARLELRDEEIERWKDISRRMFVPFHDGIISQFEGYDDLEELDWDAYRAKYGDIQRLDRILKAEGDTPDRYKLAKQADAVMLSFLFGDDELRRIFTRLGYEFPDDAARRMIEYYDRRTSHGSTLSYITHAGVLARFDPDSSWERFTVALRSDVGDIQGGTTREGIHMGVMAGTVDLVQRFYAGMRAEGGMLHLEPNLPGAIDGVSFTVIYQRSPLTVTVMRDEVVIRHRDGVIDATPVRVRVAGRERLVAVGGEERFSLA</sequence>
<name>A0A2S1R4D6_9ACTN</name>
<dbReference type="RefSeq" id="WP_108846424.1">
    <property type="nucleotide sequence ID" value="NZ_CP015449.1"/>
</dbReference>
<dbReference type="InterPro" id="IPR008928">
    <property type="entry name" value="6-hairpin_glycosidase_sf"/>
</dbReference>
<dbReference type="SUPFAM" id="SSF48208">
    <property type="entry name" value="Six-hairpin glycosidases"/>
    <property type="match status" value="1"/>
</dbReference>
<dbReference type="Pfam" id="PF03633">
    <property type="entry name" value="Glyco_hydro_65C"/>
    <property type="match status" value="1"/>
</dbReference>
<feature type="domain" description="Glycoside hydrolase family 65 C-terminal" evidence="8">
    <location>
        <begin position="741"/>
        <end position="803"/>
    </location>
</feature>
<keyword evidence="4" id="KW-0378">Hydrolase</keyword>
<keyword evidence="3" id="KW-0808">Transferase</keyword>
<dbReference type="InterPro" id="IPR012341">
    <property type="entry name" value="6hp_glycosidase-like_sf"/>
</dbReference>